<evidence type="ECO:0000256" key="1">
    <source>
        <dbReference type="ARBA" id="ARBA00022531"/>
    </source>
</evidence>
<feature type="chain" id="PRO_5041917014" description="Photosynthesis system II assembly factor Ycf48/Hcf136-like domain-containing protein" evidence="4">
    <location>
        <begin position="26"/>
        <end position="441"/>
    </location>
</feature>
<reference evidence="6 7" key="1">
    <citation type="journal article" date="2015" name="Genome Biol. Evol.">
        <title>Comparative Genomics of a Bacterivorous Green Alga Reveals Evolutionary Causalities and Consequences of Phago-Mixotrophic Mode of Nutrition.</title>
        <authorList>
            <person name="Burns J.A."/>
            <person name="Paasch A."/>
            <person name="Narechania A."/>
            <person name="Kim E."/>
        </authorList>
    </citation>
    <scope>NUCLEOTIDE SEQUENCE [LARGE SCALE GENOMIC DNA]</scope>
    <source>
        <strain evidence="6 7">PLY_AMNH</strain>
    </source>
</reference>
<evidence type="ECO:0000256" key="3">
    <source>
        <dbReference type="SAM" id="MobiDB-lite"/>
    </source>
</evidence>
<feature type="domain" description="Photosynthesis system II assembly factor Ycf48/Hcf136-like" evidence="5">
    <location>
        <begin position="153"/>
        <end position="243"/>
    </location>
</feature>
<dbReference type="Pfam" id="PF14870">
    <property type="entry name" value="PSII_BNR"/>
    <property type="match status" value="1"/>
</dbReference>
<evidence type="ECO:0000256" key="4">
    <source>
        <dbReference type="SAM" id="SignalP"/>
    </source>
</evidence>
<feature type="signal peptide" evidence="4">
    <location>
        <begin position="1"/>
        <end position="25"/>
    </location>
</feature>
<keyword evidence="7" id="KW-1185">Reference proteome</keyword>
<dbReference type="EMBL" id="LGRX02010223">
    <property type="protein sequence ID" value="KAK3270737.1"/>
    <property type="molecule type" value="Genomic_DNA"/>
</dbReference>
<dbReference type="PANTHER" id="PTHR47199">
    <property type="entry name" value="PHOTOSYSTEM II STABILITY/ASSEMBLY FACTOR HCF136, CHLOROPLASTIC"/>
    <property type="match status" value="1"/>
</dbReference>
<dbReference type="InterPro" id="IPR015943">
    <property type="entry name" value="WD40/YVTN_repeat-like_dom_sf"/>
</dbReference>
<feature type="region of interest" description="Disordered" evidence="3">
    <location>
        <begin position="416"/>
        <end position="441"/>
    </location>
</feature>
<organism evidence="6 7">
    <name type="scientific">Cymbomonas tetramitiformis</name>
    <dbReference type="NCBI Taxonomy" id="36881"/>
    <lineage>
        <taxon>Eukaryota</taxon>
        <taxon>Viridiplantae</taxon>
        <taxon>Chlorophyta</taxon>
        <taxon>Pyramimonadophyceae</taxon>
        <taxon>Pyramimonadales</taxon>
        <taxon>Pyramimonadaceae</taxon>
        <taxon>Cymbomonas</taxon>
    </lineage>
</organism>
<sequence>MRLSDTWSGACHRGLVFYLLLQVQSYPWVQDSDHFSSNIYSFSFVSRDLCWAVGTAIFKGTNVTGSNANWDEQLITEAFNQTFYGVSFLNENTGWIVGTHGIILSTVDGGESWEQVASDVVPTSTLRGVQAVSEETVYAVGLAGTILKSNFSSGGWTLQDSAVSGALYGLYFVDRDVGVVVGEQGLLLHTSNGGHNWTRGTTGAGQYTNHTLRAVTFTNHTTGWVVGDQGILLRTHDMGYTWALQPHHCTSHTLHGVFLYPQDLPPAAEVLGSQSGWAVGEGGVICHTEDGGETWGLQDVHLGPGAEALHHVGAFTGFALNQGGTQEDPPSGPPIALGDAGTCKRFVITPPLRCPLTLRILRYPRPPLLLFLHTRHRALHFLPTSTLPATATAFPALPTSSTFALPTPNATATLQSAPIPAASSTATTTSGDMEPLLRWHR</sequence>
<dbReference type="PANTHER" id="PTHR47199:SF2">
    <property type="entry name" value="PHOTOSYSTEM II STABILITY_ASSEMBLY FACTOR HCF136, CHLOROPLASTIC"/>
    <property type="match status" value="1"/>
</dbReference>
<feature type="compositionally biased region" description="Low complexity" evidence="3">
    <location>
        <begin position="416"/>
        <end position="430"/>
    </location>
</feature>
<dbReference type="GO" id="GO:0009523">
    <property type="term" value="C:photosystem II"/>
    <property type="evidence" value="ECO:0007669"/>
    <property type="project" value="UniProtKB-KW"/>
</dbReference>
<evidence type="ECO:0000313" key="7">
    <source>
        <dbReference type="Proteomes" id="UP001190700"/>
    </source>
</evidence>
<dbReference type="AlphaFoldDB" id="A0AAE0L3Q5"/>
<protein>
    <recommendedName>
        <fullName evidence="5">Photosynthesis system II assembly factor Ycf48/Hcf136-like domain-containing protein</fullName>
    </recommendedName>
</protein>
<dbReference type="Gene3D" id="2.130.10.10">
    <property type="entry name" value="YVTN repeat-like/Quinoprotein amine dehydrogenase"/>
    <property type="match status" value="1"/>
</dbReference>
<keyword evidence="2" id="KW-0604">Photosystem II</keyword>
<dbReference type="InterPro" id="IPR028203">
    <property type="entry name" value="PSII_CF48-like_dom"/>
</dbReference>
<keyword evidence="1" id="KW-0602">Photosynthesis</keyword>
<accession>A0AAE0L3Q5</accession>
<evidence type="ECO:0000259" key="5">
    <source>
        <dbReference type="Pfam" id="PF14870"/>
    </source>
</evidence>
<evidence type="ECO:0000256" key="2">
    <source>
        <dbReference type="ARBA" id="ARBA00023276"/>
    </source>
</evidence>
<keyword evidence="4" id="KW-0732">Signal</keyword>
<dbReference type="SUPFAM" id="SSF110296">
    <property type="entry name" value="Oligoxyloglucan reducing end-specific cellobiohydrolase"/>
    <property type="match status" value="1"/>
</dbReference>
<dbReference type="Proteomes" id="UP001190700">
    <property type="component" value="Unassembled WGS sequence"/>
</dbReference>
<proteinExistence type="predicted"/>
<gene>
    <name evidence="6" type="ORF">CYMTET_20878</name>
</gene>
<dbReference type="GO" id="GO:0015979">
    <property type="term" value="P:photosynthesis"/>
    <property type="evidence" value="ECO:0007669"/>
    <property type="project" value="UniProtKB-KW"/>
</dbReference>
<evidence type="ECO:0000313" key="6">
    <source>
        <dbReference type="EMBL" id="KAK3270737.1"/>
    </source>
</evidence>
<comment type="caution">
    <text evidence="6">The sequence shown here is derived from an EMBL/GenBank/DDBJ whole genome shotgun (WGS) entry which is preliminary data.</text>
</comment>
<name>A0AAE0L3Q5_9CHLO</name>